<comment type="caution">
    <text evidence="3">The sequence shown here is derived from an EMBL/GenBank/DDBJ whole genome shotgun (WGS) entry which is preliminary data.</text>
</comment>
<organism evidence="3 4">
    <name type="scientific">Monilinia fructicola</name>
    <name type="common">Brown rot fungus</name>
    <name type="synonym">Ciboria fructicola</name>
    <dbReference type="NCBI Taxonomy" id="38448"/>
    <lineage>
        <taxon>Eukaryota</taxon>
        <taxon>Fungi</taxon>
        <taxon>Dikarya</taxon>
        <taxon>Ascomycota</taxon>
        <taxon>Pezizomycotina</taxon>
        <taxon>Leotiomycetes</taxon>
        <taxon>Helotiales</taxon>
        <taxon>Sclerotiniaceae</taxon>
        <taxon>Monilinia</taxon>
    </lineage>
</organism>
<feature type="region of interest" description="Disordered" evidence="1">
    <location>
        <begin position="25"/>
        <end position="55"/>
    </location>
</feature>
<evidence type="ECO:0000313" key="3">
    <source>
        <dbReference type="EMBL" id="KAA8565285.1"/>
    </source>
</evidence>
<evidence type="ECO:0000256" key="1">
    <source>
        <dbReference type="SAM" id="MobiDB-lite"/>
    </source>
</evidence>
<proteinExistence type="predicted"/>
<evidence type="ECO:0000313" key="4">
    <source>
        <dbReference type="Proteomes" id="UP000322873"/>
    </source>
</evidence>
<dbReference type="EMBL" id="VICG01000014">
    <property type="protein sequence ID" value="KAA8565285.1"/>
    <property type="molecule type" value="Genomic_DNA"/>
</dbReference>
<dbReference type="AlphaFoldDB" id="A0A5M9JDJ4"/>
<protein>
    <submittedName>
        <fullName evidence="3">Uncharacterized protein</fullName>
    </submittedName>
</protein>
<name>A0A5M9JDJ4_MONFR</name>
<keyword evidence="2" id="KW-1133">Transmembrane helix</keyword>
<sequence>MMSEQRERRELGRWSIIQCQLSNAGADADADATHAGSMQKQGGGTSSRDTEKQRDAYPRNWTWRHLMTSHYHRRHHQGWAETKKGGGDDCNHDRRREMEHKLTCEGGLIFVLLAFTFRGKDGWNDLL</sequence>
<feature type="transmembrane region" description="Helical" evidence="2">
    <location>
        <begin position="102"/>
        <end position="119"/>
    </location>
</feature>
<accession>A0A5M9JDJ4</accession>
<keyword evidence="4" id="KW-1185">Reference proteome</keyword>
<reference evidence="3 4" key="1">
    <citation type="submission" date="2019-06" db="EMBL/GenBank/DDBJ databases">
        <title>Genome Sequence of the Brown Rot Fungal Pathogen Monilinia fructicola.</title>
        <authorList>
            <person name="De Miccolis Angelini R.M."/>
            <person name="Landi L."/>
            <person name="Abate D."/>
            <person name="Pollastro S."/>
            <person name="Romanazzi G."/>
            <person name="Faretra F."/>
        </authorList>
    </citation>
    <scope>NUCLEOTIDE SEQUENCE [LARGE SCALE GENOMIC DNA]</scope>
    <source>
        <strain evidence="3 4">Mfrc123</strain>
    </source>
</reference>
<dbReference type="Proteomes" id="UP000322873">
    <property type="component" value="Unassembled WGS sequence"/>
</dbReference>
<keyword evidence="2" id="KW-0812">Transmembrane</keyword>
<gene>
    <name evidence="3" type="ORF">EYC84_011008</name>
</gene>
<keyword evidence="2" id="KW-0472">Membrane</keyword>
<evidence type="ECO:0000256" key="2">
    <source>
        <dbReference type="SAM" id="Phobius"/>
    </source>
</evidence>